<feature type="region of interest" description="Disordered" evidence="1">
    <location>
        <begin position="351"/>
        <end position="428"/>
    </location>
</feature>
<feature type="region of interest" description="Disordered" evidence="1">
    <location>
        <begin position="221"/>
        <end position="253"/>
    </location>
</feature>
<evidence type="ECO:0000313" key="2">
    <source>
        <dbReference type="EMBL" id="GAO52469.1"/>
    </source>
</evidence>
<reference evidence="2 3" key="1">
    <citation type="journal article" date="2011" name="J. Gen. Appl. Microbiol.">
        <title>Draft genome sequencing of the enigmatic yeast Saitoella complicata.</title>
        <authorList>
            <person name="Nishida H."/>
            <person name="Hamamoto M."/>
            <person name="Sugiyama J."/>
        </authorList>
    </citation>
    <scope>NUCLEOTIDE SEQUENCE [LARGE SCALE GENOMIC DNA]</scope>
    <source>
        <strain evidence="2 3">NRRL Y-17804</strain>
    </source>
</reference>
<evidence type="ECO:0000256" key="1">
    <source>
        <dbReference type="SAM" id="MobiDB-lite"/>
    </source>
</evidence>
<feature type="compositionally biased region" description="Polar residues" evidence="1">
    <location>
        <begin position="1134"/>
        <end position="1144"/>
    </location>
</feature>
<organism evidence="2 3">
    <name type="scientific">Saitoella complicata (strain BCRC 22490 / CBS 7301 / JCM 7358 / NBRC 10748 / NRRL Y-17804)</name>
    <dbReference type="NCBI Taxonomy" id="698492"/>
    <lineage>
        <taxon>Eukaryota</taxon>
        <taxon>Fungi</taxon>
        <taxon>Dikarya</taxon>
        <taxon>Ascomycota</taxon>
        <taxon>Taphrinomycotina</taxon>
        <taxon>Taphrinomycotina incertae sedis</taxon>
        <taxon>Saitoella</taxon>
    </lineage>
</organism>
<feature type="compositionally biased region" description="Pro residues" evidence="1">
    <location>
        <begin position="408"/>
        <end position="423"/>
    </location>
</feature>
<feature type="compositionally biased region" description="Polar residues" evidence="1">
    <location>
        <begin position="221"/>
        <end position="232"/>
    </location>
</feature>
<accession>A0A0E9NRI6</accession>
<feature type="compositionally biased region" description="Basic and acidic residues" evidence="1">
    <location>
        <begin position="109"/>
        <end position="118"/>
    </location>
</feature>
<evidence type="ECO:0000313" key="3">
    <source>
        <dbReference type="Proteomes" id="UP000033140"/>
    </source>
</evidence>
<feature type="compositionally biased region" description="Polar residues" evidence="1">
    <location>
        <begin position="351"/>
        <end position="371"/>
    </location>
</feature>
<dbReference type="CDD" id="cd14279">
    <property type="entry name" value="CUE"/>
    <property type="match status" value="1"/>
</dbReference>
<comment type="caution">
    <text evidence="2">The sequence shown here is derived from an EMBL/GenBank/DDBJ whole genome shotgun (WGS) entry which is preliminary data.</text>
</comment>
<feature type="region of interest" description="Disordered" evidence="1">
    <location>
        <begin position="1134"/>
        <end position="1159"/>
    </location>
</feature>
<feature type="compositionally biased region" description="Low complexity" evidence="1">
    <location>
        <begin position="381"/>
        <end position="394"/>
    </location>
</feature>
<evidence type="ECO:0008006" key="4">
    <source>
        <dbReference type="Google" id="ProtNLM"/>
    </source>
</evidence>
<protein>
    <recommendedName>
        <fullName evidence="4">CUE domain-containing protein</fullName>
    </recommendedName>
</protein>
<dbReference type="Proteomes" id="UP000033140">
    <property type="component" value="Unassembled WGS sequence"/>
</dbReference>
<feature type="compositionally biased region" description="Acidic residues" evidence="1">
    <location>
        <begin position="93"/>
        <end position="108"/>
    </location>
</feature>
<proteinExistence type="predicted"/>
<feature type="compositionally biased region" description="Acidic residues" evidence="1">
    <location>
        <begin position="689"/>
        <end position="699"/>
    </location>
</feature>
<keyword evidence="3" id="KW-1185">Reference proteome</keyword>
<feature type="region of interest" description="Disordered" evidence="1">
    <location>
        <begin position="566"/>
        <end position="589"/>
    </location>
</feature>
<name>A0A0E9NRI6_SAICN</name>
<feature type="region of interest" description="Disordered" evidence="1">
    <location>
        <begin position="64"/>
        <end position="172"/>
    </location>
</feature>
<gene>
    <name evidence="2" type="ORF">G7K_6544-t1</name>
</gene>
<feature type="compositionally biased region" description="Polar residues" evidence="1">
    <location>
        <begin position="133"/>
        <end position="144"/>
    </location>
</feature>
<dbReference type="EMBL" id="BACD03000070">
    <property type="protein sequence ID" value="GAO52469.1"/>
    <property type="molecule type" value="Genomic_DNA"/>
</dbReference>
<sequence length="1241" mass="133215">MARVLLSDIDSKTLEHFARFNIAPCIWLHHPKYGRRLVHQKTHIPTRPPPATRYQQQMSLPLPYSSPALTNAKGNVGRARSKRWAEAPTPSYEGDDYWSGSEDEYEMDRDEKERERWESSAPATPDIGLGIESAQQCEQVSRGVSQKRRQSSSDQRVREIETNPWDAQDATEPERYALHDAPMVTPGTEIEEPVPVVAAVETLPTSADEVRYQAFVNAHPETSTEATISGPITSADPEPGPSASATPTQVNTRPEATVVSYDEDEEAPTHETENRAMTGTKAANRMSIHEMLRANMTPDDSFMTDYTEENEESQTITHGGDSAVDPGTVYGDILPAALHLAPVAIEAPTQPGSACTTLESAGSEQDQQTPRLPQVTHAPLPSTTPTSITTQQPSEANTAQEQPLSFTAPPPPPIPTSPSPPTDPNLQRGQTVNLAAQGWKKRAEALRRVVKSPTGSEVSGANEGKEMKEVVVTNVADKPEMGEMENGEVHETDWREGGQLEEELDEAMAALVVDAIPASVSPQSAETPIAYSERKPTPVHCGIASLVSNVSALKLGTPIGEVPPILAHPPTADDAPPPPPPPKDDFVSSPLALPHITTTVAHAVHTPEPSSASSPEAYTPGEVDRLANEILSGMGSPGSDERYVTAVEPITPMDGLGVLALEAPRPLTPRVGGVEGFERTPKARQEEGFGLEEEREVVEDTPRASQGAFEHVAPALEDSGAEVGAAQVSRMSGFSAPDSALLEDVATVEAFLSQTAEPELEIPTSPNHDDPEQLMFGDDAVNRRLSRHVREGAGFAFHEDLSEVVVGQGQDEEPMPLEEKRKTMDFSEGMWVKTPVGETPPLVQDENRDLGFEAADGERATEDVEQPVVPVPEKPLHVYRSMLDIGEAAASTVPEVPVRRSVLDIGEAGTTAPPVLAPVAISVSSSPEPVPSAAARELSPEPELMPPPTLTRKATVHLVGQNVNLAYHRLQPAPQCTAFKDIKDSTNPRERIAELKQRRQAMIDLPNPLQEWVRVTSTKHVAEGARPGSAAGSSTMVLSPSTSTFERSKSRGLGSLPLGSTATLGTVTSSISGSKLIGKSKGFFSTMKKEGKKIGHAVKSELGGTGSSKSMSVRRSSGLFKDLNAKKIESAGVQQNGGLVSRMNSALPERPSSRASTSRNSIISLGGRRRSLLGILPILNASQSRLPSPPLDEVFEAKLERIQEVLPHMQREDLIKALKEADGDETRAVGAAVLMSGRTGF</sequence>
<dbReference type="AlphaFoldDB" id="A0A0E9NRI6"/>
<feature type="compositionally biased region" description="Polar residues" evidence="1">
    <location>
        <begin position="243"/>
        <end position="253"/>
    </location>
</feature>
<feature type="region of interest" description="Disordered" evidence="1">
    <location>
        <begin position="685"/>
        <end position="704"/>
    </location>
</feature>
<reference evidence="2 3" key="2">
    <citation type="journal article" date="2014" name="J. Gen. Appl. Microbiol.">
        <title>The early diverging ascomycetous budding yeast Saitoella complicata has three histone deacetylases belonging to the Clr6, Hos2, and Rpd3 lineages.</title>
        <authorList>
            <person name="Nishida H."/>
            <person name="Matsumoto T."/>
            <person name="Kondo S."/>
            <person name="Hamamoto M."/>
            <person name="Yoshikawa H."/>
        </authorList>
    </citation>
    <scope>NUCLEOTIDE SEQUENCE [LARGE SCALE GENOMIC DNA]</scope>
    <source>
        <strain evidence="2 3">NRRL Y-17804</strain>
    </source>
</reference>
<reference evidence="2 3" key="3">
    <citation type="journal article" date="2015" name="Genome Announc.">
        <title>Draft Genome Sequence of the Archiascomycetous Yeast Saitoella complicata.</title>
        <authorList>
            <person name="Yamauchi K."/>
            <person name="Kondo S."/>
            <person name="Hamamoto M."/>
            <person name="Takahashi Y."/>
            <person name="Ogura Y."/>
            <person name="Hayashi T."/>
            <person name="Nishida H."/>
        </authorList>
    </citation>
    <scope>NUCLEOTIDE SEQUENCE [LARGE SCALE GENOMIC DNA]</scope>
    <source>
        <strain evidence="2 3">NRRL Y-17804</strain>
    </source>
</reference>